<comment type="caution">
    <text evidence="1">The sequence shown here is derived from an EMBL/GenBank/DDBJ whole genome shotgun (WGS) entry which is preliminary data.</text>
</comment>
<accession>A0AAD7IPH5</accession>
<dbReference type="SUPFAM" id="SSF52047">
    <property type="entry name" value="RNI-like"/>
    <property type="match status" value="1"/>
</dbReference>
<evidence type="ECO:0000313" key="1">
    <source>
        <dbReference type="EMBL" id="KAJ7747726.1"/>
    </source>
</evidence>
<keyword evidence="2" id="KW-1185">Reference proteome</keyword>
<protein>
    <recommendedName>
        <fullName evidence="3">F-box domain-containing protein</fullName>
    </recommendedName>
</protein>
<reference evidence="1" key="1">
    <citation type="submission" date="2023-03" db="EMBL/GenBank/DDBJ databases">
        <title>Massive genome expansion in bonnet fungi (Mycena s.s.) driven by repeated elements and novel gene families across ecological guilds.</title>
        <authorList>
            <consortium name="Lawrence Berkeley National Laboratory"/>
            <person name="Harder C.B."/>
            <person name="Miyauchi S."/>
            <person name="Viragh M."/>
            <person name="Kuo A."/>
            <person name="Thoen E."/>
            <person name="Andreopoulos B."/>
            <person name="Lu D."/>
            <person name="Skrede I."/>
            <person name="Drula E."/>
            <person name="Henrissat B."/>
            <person name="Morin E."/>
            <person name="Kohler A."/>
            <person name="Barry K."/>
            <person name="LaButti K."/>
            <person name="Morin E."/>
            <person name="Salamov A."/>
            <person name="Lipzen A."/>
            <person name="Mereny Z."/>
            <person name="Hegedus B."/>
            <person name="Baldrian P."/>
            <person name="Stursova M."/>
            <person name="Weitz H."/>
            <person name="Taylor A."/>
            <person name="Grigoriev I.V."/>
            <person name="Nagy L.G."/>
            <person name="Martin F."/>
            <person name="Kauserud H."/>
        </authorList>
    </citation>
    <scope>NUCLEOTIDE SEQUENCE</scope>
    <source>
        <strain evidence="1">CBHHK182m</strain>
    </source>
</reference>
<name>A0AAD7IPH5_9AGAR</name>
<dbReference type="EMBL" id="JARKIB010000075">
    <property type="protein sequence ID" value="KAJ7747726.1"/>
    <property type="molecule type" value="Genomic_DNA"/>
</dbReference>
<dbReference type="Gene3D" id="3.80.10.10">
    <property type="entry name" value="Ribonuclease Inhibitor"/>
    <property type="match status" value="1"/>
</dbReference>
<dbReference type="InterPro" id="IPR032675">
    <property type="entry name" value="LRR_dom_sf"/>
</dbReference>
<evidence type="ECO:0000313" key="2">
    <source>
        <dbReference type="Proteomes" id="UP001215598"/>
    </source>
</evidence>
<gene>
    <name evidence="1" type="ORF">B0H16DRAFT_1725765</name>
</gene>
<evidence type="ECO:0008006" key="3">
    <source>
        <dbReference type="Google" id="ProtNLM"/>
    </source>
</evidence>
<proteinExistence type="predicted"/>
<dbReference type="Proteomes" id="UP001215598">
    <property type="component" value="Unassembled WGS sequence"/>
</dbReference>
<organism evidence="1 2">
    <name type="scientific">Mycena metata</name>
    <dbReference type="NCBI Taxonomy" id="1033252"/>
    <lineage>
        <taxon>Eukaryota</taxon>
        <taxon>Fungi</taxon>
        <taxon>Dikarya</taxon>
        <taxon>Basidiomycota</taxon>
        <taxon>Agaricomycotina</taxon>
        <taxon>Agaricomycetes</taxon>
        <taxon>Agaricomycetidae</taxon>
        <taxon>Agaricales</taxon>
        <taxon>Marasmiineae</taxon>
        <taxon>Mycenaceae</taxon>
        <taxon>Mycena</taxon>
    </lineage>
</organism>
<dbReference type="AlphaFoldDB" id="A0AAD7IPH5"/>
<sequence length="544" mass="60408">MSNRSSKSPPDASQCFLDVPPELCALIARFASRPSLARLCSISHRFCFIFSPLLYANIVEPPLSSTQSLRLIKTLSTPQTLSWKSHPAVLVRHLGLTDSRTNTIKSSPRESVDALMNMYRLMPDAERIRGSALRSLHWNFTAGVDELGQILNARGHFPYLTELRITCDQTTTDFSFIQVEDLEVLGVGLELEVLTQKESDLADSLCCLLGEALDSLPATSPSLHALHLKLKIPFSDRFPYLGLDDLNDTMNRIHLPVLTTLELSLDFYPLEVDEVDEALLPPMDFGPFLVAHPSLRNLTLAAHGTNLTKDIAFLPHLCSFTGSFNDAAILCAGQRQLDQLVLNFVHRTYCEQPSFRALPLPPHASLTKLTVRAVDGIGEVVKMTNELSPSSLARLVSGFPNLTHLDVCLSGRISNYRKSLTRLTHLQSLRVQEYRKTSAGRWNLVTAVFPYAEYTNELHRILPSLLQLTTVEFSVLGDNVDYGEGSDCCSCGGCSDYDNGGSPGYDYELMDSLPEMTVDYRFSVVRASSEVSVVLRDTRVHDAR</sequence>